<gene>
    <name evidence="1" type="ORF">EXIGLDRAFT_571366</name>
</gene>
<reference evidence="1 2" key="1">
    <citation type="journal article" date="2016" name="Mol. Biol. Evol.">
        <title>Comparative Genomics of Early-Diverging Mushroom-Forming Fungi Provides Insights into the Origins of Lignocellulose Decay Capabilities.</title>
        <authorList>
            <person name="Nagy L.G."/>
            <person name="Riley R."/>
            <person name="Tritt A."/>
            <person name="Adam C."/>
            <person name="Daum C."/>
            <person name="Floudas D."/>
            <person name="Sun H."/>
            <person name="Yadav J.S."/>
            <person name="Pangilinan J."/>
            <person name="Larsson K.H."/>
            <person name="Matsuura K."/>
            <person name="Barry K."/>
            <person name="Labutti K."/>
            <person name="Kuo R."/>
            <person name="Ohm R.A."/>
            <person name="Bhattacharya S.S."/>
            <person name="Shirouzu T."/>
            <person name="Yoshinaga Y."/>
            <person name="Martin F.M."/>
            <person name="Grigoriev I.V."/>
            <person name="Hibbett D.S."/>
        </authorList>
    </citation>
    <scope>NUCLEOTIDE SEQUENCE [LARGE SCALE GENOMIC DNA]</scope>
    <source>
        <strain evidence="1 2">HHB12029</strain>
    </source>
</reference>
<sequence>PLVKLRFASSTDASTGAKEARIKATLYGFTYTLSSDFAWTLDLAAFVKNPPGTFEVVVPTERTRINVKIVDGSVHIVSPPHRGAIALALTEMELATELLGDSPDVALSLSVGELAVLAIDDVT</sequence>
<keyword evidence="2" id="KW-1185">Reference proteome</keyword>
<dbReference type="Proteomes" id="UP000077266">
    <property type="component" value="Unassembled WGS sequence"/>
</dbReference>
<protein>
    <submittedName>
        <fullName evidence="1">Uncharacterized protein</fullName>
    </submittedName>
</protein>
<feature type="non-terminal residue" evidence="1">
    <location>
        <position position="1"/>
    </location>
</feature>
<dbReference type="OrthoDB" id="18982at2759"/>
<dbReference type="EMBL" id="KV427386">
    <property type="protein sequence ID" value="KZV77903.1"/>
    <property type="molecule type" value="Genomic_DNA"/>
</dbReference>
<feature type="non-terminal residue" evidence="1">
    <location>
        <position position="123"/>
    </location>
</feature>
<name>A0A166MD77_EXIGL</name>
<proteinExistence type="predicted"/>
<evidence type="ECO:0000313" key="1">
    <source>
        <dbReference type="EMBL" id="KZV77903.1"/>
    </source>
</evidence>
<evidence type="ECO:0000313" key="2">
    <source>
        <dbReference type="Proteomes" id="UP000077266"/>
    </source>
</evidence>
<dbReference type="AlphaFoldDB" id="A0A166MD77"/>
<dbReference type="InParanoid" id="A0A166MD77"/>
<organism evidence="1 2">
    <name type="scientific">Exidia glandulosa HHB12029</name>
    <dbReference type="NCBI Taxonomy" id="1314781"/>
    <lineage>
        <taxon>Eukaryota</taxon>
        <taxon>Fungi</taxon>
        <taxon>Dikarya</taxon>
        <taxon>Basidiomycota</taxon>
        <taxon>Agaricomycotina</taxon>
        <taxon>Agaricomycetes</taxon>
        <taxon>Auriculariales</taxon>
        <taxon>Exidiaceae</taxon>
        <taxon>Exidia</taxon>
    </lineage>
</organism>
<accession>A0A166MD77</accession>